<evidence type="ECO:0000313" key="5">
    <source>
        <dbReference type="Proteomes" id="UP000286954"/>
    </source>
</evidence>
<dbReference type="RefSeq" id="WP_127569063.1">
    <property type="nucleotide sequence ID" value="NZ_BMFB01000004.1"/>
</dbReference>
<dbReference type="InterPro" id="IPR015797">
    <property type="entry name" value="NUDIX_hydrolase-like_dom_sf"/>
</dbReference>
<evidence type="ECO:0000256" key="2">
    <source>
        <dbReference type="ARBA" id="ARBA00022801"/>
    </source>
</evidence>
<gene>
    <name evidence="4" type="ORF">X907_2845</name>
</gene>
<dbReference type="PRINTS" id="PR00502">
    <property type="entry name" value="NUDIXFAMILY"/>
</dbReference>
<dbReference type="Pfam" id="PF14803">
    <property type="entry name" value="Zn_ribbon_Nudix"/>
    <property type="match status" value="1"/>
</dbReference>
<dbReference type="Pfam" id="PF00293">
    <property type="entry name" value="NUDIX"/>
    <property type="match status" value="1"/>
</dbReference>
<proteinExistence type="predicted"/>
<dbReference type="AlphaFoldDB" id="A0A3T0EDM4"/>
<dbReference type="Gene3D" id="3.90.79.10">
    <property type="entry name" value="Nucleoside Triphosphate Pyrophosphohydrolase"/>
    <property type="match status" value="1"/>
</dbReference>
<accession>A0A3T0EDM4</accession>
<keyword evidence="5" id="KW-1185">Reference proteome</keyword>
<keyword evidence="2 4" id="KW-0378">Hydrolase</keyword>
<dbReference type="Proteomes" id="UP000286954">
    <property type="component" value="Chromosome"/>
</dbReference>
<dbReference type="SUPFAM" id="SSF55811">
    <property type="entry name" value="Nudix"/>
    <property type="match status" value="1"/>
</dbReference>
<dbReference type="Gene3D" id="2.20.70.10">
    <property type="match status" value="1"/>
</dbReference>
<protein>
    <submittedName>
        <fullName evidence="4">NUDIX hydrolase</fullName>
    </submittedName>
</protein>
<dbReference type="PROSITE" id="PS51462">
    <property type="entry name" value="NUDIX"/>
    <property type="match status" value="1"/>
</dbReference>
<organism evidence="4 5">
    <name type="scientific">Glycocaulis alkaliphilus</name>
    <dbReference type="NCBI Taxonomy" id="1434191"/>
    <lineage>
        <taxon>Bacteria</taxon>
        <taxon>Pseudomonadati</taxon>
        <taxon>Pseudomonadota</taxon>
        <taxon>Alphaproteobacteria</taxon>
        <taxon>Maricaulales</taxon>
        <taxon>Maricaulaceae</taxon>
        <taxon>Glycocaulis</taxon>
    </lineage>
</organism>
<keyword evidence="3" id="KW-0460">Magnesium</keyword>
<dbReference type="PANTHER" id="PTHR43222:SF2">
    <property type="entry name" value="NUDIX HYDROLASE 23, CHLOROPLASTIC"/>
    <property type="match status" value="1"/>
</dbReference>
<reference evidence="4 5" key="1">
    <citation type="submission" date="2016-12" db="EMBL/GenBank/DDBJ databases">
        <title>The genome of dimorphic prosthecate Glycocaulis alkaliphilus 6b-8t, isolated from crude oil dictates its adaptability in petroleum environments.</title>
        <authorList>
            <person name="Wu X.-L."/>
            <person name="Geng S."/>
        </authorList>
    </citation>
    <scope>NUCLEOTIDE SEQUENCE [LARGE SCALE GENOMIC DNA]</scope>
    <source>
        <strain evidence="4 5">6B-8</strain>
    </source>
</reference>
<dbReference type="OrthoDB" id="9761969at2"/>
<evidence type="ECO:0000256" key="3">
    <source>
        <dbReference type="ARBA" id="ARBA00022842"/>
    </source>
</evidence>
<dbReference type="EMBL" id="CP018911">
    <property type="protein sequence ID" value="AZU05353.1"/>
    <property type="molecule type" value="Genomic_DNA"/>
</dbReference>
<sequence>MPDQPVKFERTVPEGDNRTRNVCSTCGFIDYVNPKIVAGSVVFNAAGEILMCRRAIEPRSGFWTLPAGFMEQGESVEEAAKREAYEEAFAVIAIEDLIGVYSVPRISQVQIFFRAQLVEPEIRPGPESLEVRFFALDDLPEAEFAFPSVRWAVDDYLARQGKSGVAPEMRTQAKGITPY</sequence>
<comment type="cofactor">
    <cofactor evidence="1">
        <name>Mg(2+)</name>
        <dbReference type="ChEBI" id="CHEBI:18420"/>
    </cofactor>
</comment>
<dbReference type="KEGG" id="gak:X907_2845"/>
<dbReference type="GO" id="GO:0016787">
    <property type="term" value="F:hydrolase activity"/>
    <property type="evidence" value="ECO:0007669"/>
    <property type="project" value="UniProtKB-KW"/>
</dbReference>
<dbReference type="InterPro" id="IPR000086">
    <property type="entry name" value="NUDIX_hydrolase_dom"/>
</dbReference>
<dbReference type="PANTHER" id="PTHR43222">
    <property type="entry name" value="NUDIX HYDROLASE 23"/>
    <property type="match status" value="1"/>
</dbReference>
<dbReference type="InterPro" id="IPR020476">
    <property type="entry name" value="Nudix_hydrolase"/>
</dbReference>
<dbReference type="InterPro" id="IPR029401">
    <property type="entry name" value="Nudix_N"/>
</dbReference>
<name>A0A3T0EDM4_9PROT</name>
<evidence type="ECO:0000256" key="1">
    <source>
        <dbReference type="ARBA" id="ARBA00001946"/>
    </source>
</evidence>
<evidence type="ECO:0000313" key="4">
    <source>
        <dbReference type="EMBL" id="AZU05353.1"/>
    </source>
</evidence>